<dbReference type="SUPFAM" id="SSF55811">
    <property type="entry name" value="Nudix"/>
    <property type="match status" value="1"/>
</dbReference>
<organism evidence="6 7">
    <name type="scientific">Amycolatopsis magusensis</name>
    <dbReference type="NCBI Taxonomy" id="882444"/>
    <lineage>
        <taxon>Bacteria</taxon>
        <taxon>Bacillati</taxon>
        <taxon>Actinomycetota</taxon>
        <taxon>Actinomycetes</taxon>
        <taxon>Pseudonocardiales</taxon>
        <taxon>Pseudonocardiaceae</taxon>
        <taxon>Amycolatopsis</taxon>
    </lineage>
</organism>
<dbReference type="InterPro" id="IPR000086">
    <property type="entry name" value="NUDIX_hydrolase_dom"/>
</dbReference>
<comment type="cofactor">
    <cofactor evidence="1">
        <name>Mg(2+)</name>
        <dbReference type="ChEBI" id="CHEBI:18420"/>
    </cofactor>
</comment>
<dbReference type="CDD" id="cd04673">
    <property type="entry name" value="NUDIX_ADPRase"/>
    <property type="match status" value="1"/>
</dbReference>
<proteinExistence type="inferred from homology"/>
<keyword evidence="3 4" id="KW-0378">Hydrolase</keyword>
<sequence>MNQSRIRCVGGIALDEDGRLLLIRRANDPGAGLWSLPGGRVESGETDNDALVREMREETGLEVVPGELVGVVERGPYDIHDYRCTAVSGNLSAGDDATAARWVSAAEFTAMDHSGALVPQLADTLRSWNALPTS</sequence>
<dbReference type="PANTHER" id="PTHR43046:SF14">
    <property type="entry name" value="MUTT_NUDIX FAMILY PROTEIN"/>
    <property type="match status" value="1"/>
</dbReference>
<evidence type="ECO:0000313" key="6">
    <source>
        <dbReference type="EMBL" id="MBP2180824.1"/>
    </source>
</evidence>
<dbReference type="Gene3D" id="3.90.79.10">
    <property type="entry name" value="Nucleoside Triphosphate Pyrophosphohydrolase"/>
    <property type="match status" value="1"/>
</dbReference>
<evidence type="ECO:0000313" key="7">
    <source>
        <dbReference type="Proteomes" id="UP000741013"/>
    </source>
</evidence>
<feature type="domain" description="Nudix hydrolase" evidence="5">
    <location>
        <begin position="4"/>
        <end position="125"/>
    </location>
</feature>
<evidence type="ECO:0000256" key="3">
    <source>
        <dbReference type="ARBA" id="ARBA00022801"/>
    </source>
</evidence>
<evidence type="ECO:0000259" key="5">
    <source>
        <dbReference type="PROSITE" id="PS51462"/>
    </source>
</evidence>
<comment type="caution">
    <text evidence="6">The sequence shown here is derived from an EMBL/GenBank/DDBJ whole genome shotgun (WGS) entry which is preliminary data.</text>
</comment>
<dbReference type="Pfam" id="PF00293">
    <property type="entry name" value="NUDIX"/>
    <property type="match status" value="1"/>
</dbReference>
<dbReference type="InterPro" id="IPR020476">
    <property type="entry name" value="Nudix_hydrolase"/>
</dbReference>
<dbReference type="InterPro" id="IPR015797">
    <property type="entry name" value="NUDIX_hydrolase-like_dom_sf"/>
</dbReference>
<evidence type="ECO:0000256" key="1">
    <source>
        <dbReference type="ARBA" id="ARBA00001946"/>
    </source>
</evidence>
<evidence type="ECO:0000256" key="2">
    <source>
        <dbReference type="ARBA" id="ARBA00005582"/>
    </source>
</evidence>
<dbReference type="PROSITE" id="PS00893">
    <property type="entry name" value="NUDIX_BOX"/>
    <property type="match status" value="1"/>
</dbReference>
<dbReference type="Proteomes" id="UP000741013">
    <property type="component" value="Unassembled WGS sequence"/>
</dbReference>
<protein>
    <submittedName>
        <fullName evidence="6">Mutator protein MutT</fullName>
    </submittedName>
</protein>
<evidence type="ECO:0000256" key="4">
    <source>
        <dbReference type="RuleBase" id="RU003476"/>
    </source>
</evidence>
<comment type="similarity">
    <text evidence="2 4">Belongs to the Nudix hydrolase family.</text>
</comment>
<dbReference type="RefSeq" id="WP_209664320.1">
    <property type="nucleotide sequence ID" value="NZ_JAGGMS010000001.1"/>
</dbReference>
<dbReference type="PROSITE" id="PS51462">
    <property type="entry name" value="NUDIX"/>
    <property type="match status" value="1"/>
</dbReference>
<dbReference type="InterPro" id="IPR020084">
    <property type="entry name" value="NUDIX_hydrolase_CS"/>
</dbReference>
<keyword evidence="7" id="KW-1185">Reference proteome</keyword>
<dbReference type="PANTHER" id="PTHR43046">
    <property type="entry name" value="GDP-MANNOSE MANNOSYL HYDROLASE"/>
    <property type="match status" value="1"/>
</dbReference>
<dbReference type="EMBL" id="JAGGMS010000001">
    <property type="protein sequence ID" value="MBP2180824.1"/>
    <property type="molecule type" value="Genomic_DNA"/>
</dbReference>
<reference evidence="6 7" key="1">
    <citation type="submission" date="2021-03" db="EMBL/GenBank/DDBJ databases">
        <title>Sequencing the genomes of 1000 actinobacteria strains.</title>
        <authorList>
            <person name="Klenk H.-P."/>
        </authorList>
    </citation>
    <scope>NUCLEOTIDE SEQUENCE [LARGE SCALE GENOMIC DNA]</scope>
    <source>
        <strain evidence="6 7">DSM 45510</strain>
    </source>
</reference>
<gene>
    <name evidence="6" type="ORF">JOM49_002350</name>
</gene>
<accession>A0ABS4PN22</accession>
<name>A0ABS4PN22_9PSEU</name>
<dbReference type="PRINTS" id="PR00502">
    <property type="entry name" value="NUDIXFAMILY"/>
</dbReference>